<comment type="cofactor">
    <cofactor evidence="1">
        <name>[4Fe-4S] cluster</name>
        <dbReference type="ChEBI" id="CHEBI:49883"/>
    </cofactor>
</comment>
<proteinExistence type="predicted"/>
<keyword evidence="2" id="KW-0479">Metal-binding</keyword>
<dbReference type="NCBIfam" id="TIGR00241">
    <property type="entry name" value="CoA_E_activ"/>
    <property type="match status" value="1"/>
</dbReference>
<dbReference type="SUPFAM" id="SSF53067">
    <property type="entry name" value="Actin-like ATPase domain"/>
    <property type="match status" value="1"/>
</dbReference>
<dbReference type="GO" id="GO:0051536">
    <property type="term" value="F:iron-sulfur cluster binding"/>
    <property type="evidence" value="ECO:0007669"/>
    <property type="project" value="UniProtKB-KW"/>
</dbReference>
<dbReference type="InterPro" id="IPR051805">
    <property type="entry name" value="Dehydratase_Activator_Redct"/>
</dbReference>
<keyword evidence="7" id="KW-1185">Reference proteome</keyword>
<evidence type="ECO:0000256" key="4">
    <source>
        <dbReference type="ARBA" id="ARBA00023014"/>
    </source>
</evidence>
<organism evidence="6 7">
    <name type="scientific">Neoaquamicrobium microcysteis</name>
    <dbReference type="NCBI Taxonomy" id="2682781"/>
    <lineage>
        <taxon>Bacteria</taxon>
        <taxon>Pseudomonadati</taxon>
        <taxon>Pseudomonadota</taxon>
        <taxon>Alphaproteobacteria</taxon>
        <taxon>Hyphomicrobiales</taxon>
        <taxon>Phyllobacteriaceae</taxon>
        <taxon>Neoaquamicrobium</taxon>
    </lineage>
</organism>
<evidence type="ECO:0000259" key="5">
    <source>
        <dbReference type="Pfam" id="PF01869"/>
    </source>
</evidence>
<feature type="domain" description="ATPase BadF/BadG/BcrA/BcrD type" evidence="5">
    <location>
        <begin position="6"/>
        <end position="255"/>
    </location>
</feature>
<dbReference type="GO" id="GO:0046872">
    <property type="term" value="F:metal ion binding"/>
    <property type="evidence" value="ECO:0007669"/>
    <property type="project" value="UniProtKB-KW"/>
</dbReference>
<evidence type="ECO:0000313" key="7">
    <source>
        <dbReference type="Proteomes" id="UP000323258"/>
    </source>
</evidence>
<dbReference type="AlphaFoldDB" id="A0A5D4GZD3"/>
<dbReference type="EMBL" id="VSZS01000059">
    <property type="protein sequence ID" value="TYR33544.1"/>
    <property type="molecule type" value="Genomic_DNA"/>
</dbReference>
<dbReference type="PANTHER" id="PTHR32329:SF2">
    <property type="entry name" value="BIFUNCTIONAL PROTEIN [INCLUDES 2-HYDROXYACYL-COA DEHYDRATASE (N-TER) AND ITS ACTIVATOR DOMAIN (C_TERM)"/>
    <property type="match status" value="1"/>
</dbReference>
<evidence type="ECO:0000256" key="3">
    <source>
        <dbReference type="ARBA" id="ARBA00023004"/>
    </source>
</evidence>
<protein>
    <submittedName>
        <fullName evidence="6">2-hydroxyglutaryl-CoA dehydratase</fullName>
    </submittedName>
</protein>
<reference evidence="6 7" key="2">
    <citation type="submission" date="2019-09" db="EMBL/GenBank/DDBJ databases">
        <title>Mesorhizobium sp. MaA-C15 isolated from Microcystis aeruginosa.</title>
        <authorList>
            <person name="Jeong S.E."/>
            <person name="Jin H.M."/>
            <person name="Jeon C.O."/>
        </authorList>
    </citation>
    <scope>NUCLEOTIDE SEQUENCE [LARGE SCALE GENOMIC DNA]</scope>
    <source>
        <strain evidence="6 7">MaA-C15</strain>
    </source>
</reference>
<evidence type="ECO:0000256" key="2">
    <source>
        <dbReference type="ARBA" id="ARBA00022723"/>
    </source>
</evidence>
<dbReference type="Proteomes" id="UP000323258">
    <property type="component" value="Unassembled WGS sequence"/>
</dbReference>
<dbReference type="InterPro" id="IPR002731">
    <property type="entry name" value="ATPase_BadF"/>
</dbReference>
<reference evidence="6 7" key="1">
    <citation type="submission" date="2019-08" db="EMBL/GenBank/DDBJ databases">
        <authorList>
            <person name="Seo Y.L."/>
        </authorList>
    </citation>
    <scope>NUCLEOTIDE SEQUENCE [LARGE SCALE GENOMIC DNA]</scope>
    <source>
        <strain evidence="6 7">MaA-C15</strain>
    </source>
</reference>
<evidence type="ECO:0000256" key="1">
    <source>
        <dbReference type="ARBA" id="ARBA00001966"/>
    </source>
</evidence>
<dbReference type="Pfam" id="PF01869">
    <property type="entry name" value="BcrAD_BadFG"/>
    <property type="match status" value="1"/>
</dbReference>
<dbReference type="CDD" id="cd24036">
    <property type="entry name" value="ASKHA_NBD_BcrAD_BadFG_HgdC_HadI"/>
    <property type="match status" value="1"/>
</dbReference>
<sequence>MAAHVLGIDFGSTTGKSVILDADGNVKAACVSSKGAVSDEGVKASLQDALDEAGIAVADIVRCVSTGYGRRMLDIADRSITEITCHARGAVHMVPEARMVIDIGGQDSKVIGIDPNGLVAQFAMNDRCAAGTGKFLEVLARAVNVDLDRMGEVALSAREKIQITSMCATFAETEVISLLAEGVAKPEILGGVHAAIAKRTIGLVARVGKREPAVMTGGVARNIAAVRHIEEALDIKLIIPPDPQIAGALGAALFALDDYRNEGASRRKADEKVEVDLEAEAAAMQNCAPACASKIAAALAIH</sequence>
<evidence type="ECO:0000313" key="6">
    <source>
        <dbReference type="EMBL" id="TYR33544.1"/>
    </source>
</evidence>
<dbReference type="Gene3D" id="3.30.420.40">
    <property type="match status" value="2"/>
</dbReference>
<name>A0A5D4GZD3_9HYPH</name>
<comment type="caution">
    <text evidence="6">The sequence shown here is derived from an EMBL/GenBank/DDBJ whole genome shotgun (WGS) entry which is preliminary data.</text>
</comment>
<accession>A0A5D4GZD3</accession>
<dbReference type="InterPro" id="IPR008275">
    <property type="entry name" value="CoA_E_activase_dom"/>
</dbReference>
<keyword evidence="3" id="KW-0408">Iron</keyword>
<dbReference type="OrthoDB" id="9177882at2"/>
<gene>
    <name evidence="6" type="ORF">FY036_08230</name>
</gene>
<dbReference type="RefSeq" id="WP_148914218.1">
    <property type="nucleotide sequence ID" value="NZ_VSZS01000059.1"/>
</dbReference>
<dbReference type="InterPro" id="IPR043129">
    <property type="entry name" value="ATPase_NBD"/>
</dbReference>
<keyword evidence="4" id="KW-0411">Iron-sulfur</keyword>
<dbReference type="PANTHER" id="PTHR32329">
    <property type="entry name" value="BIFUNCTIONAL PROTEIN [INCLUDES 2-HYDROXYACYL-COA DEHYDRATASE (N-TER) AND ITS ACTIVATOR DOMAIN (C_TERM)-RELATED"/>
    <property type="match status" value="1"/>
</dbReference>